<feature type="transmembrane region" description="Helical" evidence="2">
    <location>
        <begin position="9"/>
        <end position="29"/>
    </location>
</feature>
<reference evidence="3 4" key="1">
    <citation type="submission" date="2020-08" db="EMBL/GenBank/DDBJ databases">
        <title>Sequencing the genomes of 1000 actinobacteria strains.</title>
        <authorList>
            <person name="Klenk H.-P."/>
        </authorList>
    </citation>
    <scope>NUCLEOTIDE SEQUENCE [LARGE SCALE GENOMIC DNA]</scope>
    <source>
        <strain evidence="3 4">DSM 44551</strain>
    </source>
</reference>
<keyword evidence="2" id="KW-1133">Transmembrane helix</keyword>
<evidence type="ECO:0000256" key="1">
    <source>
        <dbReference type="SAM" id="MobiDB-lite"/>
    </source>
</evidence>
<feature type="transmembrane region" description="Helical" evidence="2">
    <location>
        <begin position="35"/>
        <end position="54"/>
    </location>
</feature>
<evidence type="ECO:0000313" key="3">
    <source>
        <dbReference type="EMBL" id="MBB5433877.1"/>
    </source>
</evidence>
<evidence type="ECO:0000313" key="4">
    <source>
        <dbReference type="Proteomes" id="UP000572635"/>
    </source>
</evidence>
<gene>
    <name evidence="3" type="ORF">HDA36_003961</name>
</gene>
<sequence length="87" mass="9195">MAAWVLPAAWGRVLLVLPPAWLLLVFPGHPGEGDALPVLLGGAVVTIAAGALAAHRVHASWHRWDAEVGKEEQTRTAGSSSGRRFPL</sequence>
<keyword evidence="4" id="KW-1185">Reference proteome</keyword>
<dbReference type="RefSeq" id="WP_184394014.1">
    <property type="nucleotide sequence ID" value="NZ_BAAAJD010000017.1"/>
</dbReference>
<keyword evidence="2" id="KW-0812">Transmembrane</keyword>
<feature type="region of interest" description="Disordered" evidence="1">
    <location>
        <begin position="68"/>
        <end position="87"/>
    </location>
</feature>
<comment type="caution">
    <text evidence="3">The sequence shown here is derived from an EMBL/GenBank/DDBJ whole genome shotgun (WGS) entry which is preliminary data.</text>
</comment>
<feature type="compositionally biased region" description="Polar residues" evidence="1">
    <location>
        <begin position="75"/>
        <end position="87"/>
    </location>
</feature>
<name>A0A7W8QNS7_9ACTN</name>
<proteinExistence type="predicted"/>
<accession>A0A7W8QNS7</accession>
<dbReference type="EMBL" id="JACHDB010000001">
    <property type="protein sequence ID" value="MBB5433877.1"/>
    <property type="molecule type" value="Genomic_DNA"/>
</dbReference>
<protein>
    <submittedName>
        <fullName evidence="3">Uncharacterized protein</fullName>
    </submittedName>
</protein>
<keyword evidence="2" id="KW-0472">Membrane</keyword>
<evidence type="ECO:0000256" key="2">
    <source>
        <dbReference type="SAM" id="Phobius"/>
    </source>
</evidence>
<dbReference type="AlphaFoldDB" id="A0A7W8QNS7"/>
<organism evidence="3 4">
    <name type="scientific">Nocardiopsis composta</name>
    <dbReference type="NCBI Taxonomy" id="157465"/>
    <lineage>
        <taxon>Bacteria</taxon>
        <taxon>Bacillati</taxon>
        <taxon>Actinomycetota</taxon>
        <taxon>Actinomycetes</taxon>
        <taxon>Streptosporangiales</taxon>
        <taxon>Nocardiopsidaceae</taxon>
        <taxon>Nocardiopsis</taxon>
    </lineage>
</organism>
<dbReference type="Proteomes" id="UP000572635">
    <property type="component" value="Unassembled WGS sequence"/>
</dbReference>